<reference evidence="1 2" key="1">
    <citation type="submission" date="2021-01" db="EMBL/GenBank/DDBJ databases">
        <title>Actinoplanes sp. nov. LDG1-01 isolated from lichen.</title>
        <authorList>
            <person name="Saeng-In P."/>
            <person name="Phongsopitanun W."/>
            <person name="Kanchanasin P."/>
            <person name="Yuki M."/>
            <person name="Kudo T."/>
            <person name="Ohkuma M."/>
            <person name="Tanasupawat S."/>
        </authorList>
    </citation>
    <scope>NUCLEOTIDE SEQUENCE [LARGE SCALE GENOMIC DNA]</scope>
    <source>
        <strain evidence="1 2">LDG1-01</strain>
    </source>
</reference>
<dbReference type="RefSeq" id="WP_202989585.1">
    <property type="nucleotide sequence ID" value="NZ_JAENHO010000001.1"/>
</dbReference>
<evidence type="ECO:0000313" key="2">
    <source>
        <dbReference type="Proteomes" id="UP000598996"/>
    </source>
</evidence>
<sequence>MSGTAAGQQLWAVDLRGERPARRLTADTGDSRFYQTQYDLVVAEGRVHWVAAGPDDDTEVRSVALTGGAVRTRTVEGSWALTGWPWMVDGLADVSGAGRLRNQVTGEERAMPATRLSETACSPLWCRAVSLDEDGYPKIEVVRTDGNDRRLVARETARTVISDVAVLGRFEVFARVTAASELSGRDELLIYDIETNRTVRISPEATDVWYRNGVLWWSTGNAESFLRHALDLRTV</sequence>
<evidence type="ECO:0000313" key="1">
    <source>
        <dbReference type="EMBL" id="MBL7253260.1"/>
    </source>
</evidence>
<organism evidence="1 2">
    <name type="scientific">Paractinoplanes lichenicola</name>
    <dbReference type="NCBI Taxonomy" id="2802976"/>
    <lineage>
        <taxon>Bacteria</taxon>
        <taxon>Bacillati</taxon>
        <taxon>Actinomycetota</taxon>
        <taxon>Actinomycetes</taxon>
        <taxon>Micromonosporales</taxon>
        <taxon>Micromonosporaceae</taxon>
        <taxon>Paractinoplanes</taxon>
    </lineage>
</organism>
<keyword evidence="2" id="KW-1185">Reference proteome</keyword>
<comment type="caution">
    <text evidence="1">The sequence shown here is derived from an EMBL/GenBank/DDBJ whole genome shotgun (WGS) entry which is preliminary data.</text>
</comment>
<proteinExistence type="predicted"/>
<dbReference type="SUPFAM" id="SSF63825">
    <property type="entry name" value="YWTD domain"/>
    <property type="match status" value="1"/>
</dbReference>
<dbReference type="EMBL" id="JAENHO010000001">
    <property type="protein sequence ID" value="MBL7253260.1"/>
    <property type="molecule type" value="Genomic_DNA"/>
</dbReference>
<gene>
    <name evidence="1" type="ORF">JKJ07_02945</name>
</gene>
<accession>A0ABS1VG06</accession>
<dbReference type="Proteomes" id="UP000598996">
    <property type="component" value="Unassembled WGS sequence"/>
</dbReference>
<name>A0ABS1VG06_9ACTN</name>
<protein>
    <submittedName>
        <fullName evidence="1">Uncharacterized protein</fullName>
    </submittedName>
</protein>